<name>A0A2P6NZM7_9EUKA</name>
<organism evidence="1 2">
    <name type="scientific">Planoprotostelium fungivorum</name>
    <dbReference type="NCBI Taxonomy" id="1890364"/>
    <lineage>
        <taxon>Eukaryota</taxon>
        <taxon>Amoebozoa</taxon>
        <taxon>Evosea</taxon>
        <taxon>Variosea</taxon>
        <taxon>Cavosteliida</taxon>
        <taxon>Cavosteliaceae</taxon>
        <taxon>Planoprotostelium</taxon>
    </lineage>
</organism>
<keyword evidence="2" id="KW-1185">Reference proteome</keyword>
<reference evidence="1 2" key="1">
    <citation type="journal article" date="2018" name="Genome Biol. Evol.">
        <title>Multiple Roots of Fruiting Body Formation in Amoebozoa.</title>
        <authorList>
            <person name="Hillmann F."/>
            <person name="Forbes G."/>
            <person name="Novohradska S."/>
            <person name="Ferling I."/>
            <person name="Riege K."/>
            <person name="Groth M."/>
            <person name="Westermann M."/>
            <person name="Marz M."/>
            <person name="Spaller T."/>
            <person name="Winckler T."/>
            <person name="Schaap P."/>
            <person name="Glockner G."/>
        </authorList>
    </citation>
    <scope>NUCLEOTIDE SEQUENCE [LARGE SCALE GENOMIC DNA]</scope>
    <source>
        <strain evidence="1 2">Jena</strain>
    </source>
</reference>
<dbReference type="EMBL" id="MDYQ01000003">
    <property type="protein sequence ID" value="PRP89378.1"/>
    <property type="molecule type" value="Genomic_DNA"/>
</dbReference>
<proteinExistence type="predicted"/>
<protein>
    <submittedName>
        <fullName evidence="1">Uncharacterized protein</fullName>
    </submittedName>
</protein>
<comment type="caution">
    <text evidence="1">The sequence shown here is derived from an EMBL/GenBank/DDBJ whole genome shotgun (WGS) entry which is preliminary data.</text>
</comment>
<evidence type="ECO:0000313" key="1">
    <source>
        <dbReference type="EMBL" id="PRP89378.1"/>
    </source>
</evidence>
<dbReference type="Proteomes" id="UP000241769">
    <property type="component" value="Unassembled WGS sequence"/>
</dbReference>
<sequence length="259" mass="29770">MINTSNLFRRSLSVKPRGFARPYTTNKGSPDLEQEIKRTEDFILEGHKKLLLRRKGFLVLGIPPEYDTPEIKHLAESAIKLSLRHNVRAKIVGPLARWYHIWNMGGRANLLDGCDNAIENIWTVCSDHHRSKNLDPASVINSDTCHPDVESFLMEGIKMTSKEPDKWAQWKEIRDMTHRITDVGLTATPNLSLEQALREIDRGQHGYIFRLQTVLTVEDVKGELHRDVLATSWTSDVKENQELKWKLLTISPYPTQLIQ</sequence>
<dbReference type="AlphaFoldDB" id="A0A2P6NZM7"/>
<gene>
    <name evidence="1" type="ORF">PROFUN_01241</name>
</gene>
<dbReference type="InParanoid" id="A0A2P6NZM7"/>
<accession>A0A2P6NZM7</accession>
<evidence type="ECO:0000313" key="2">
    <source>
        <dbReference type="Proteomes" id="UP000241769"/>
    </source>
</evidence>